<keyword evidence="6" id="KW-0369">Histidine metabolism</keyword>
<dbReference type="Proteomes" id="UP001174909">
    <property type="component" value="Unassembled WGS sequence"/>
</dbReference>
<protein>
    <recommendedName>
        <fullName evidence="3">glutamate formimidoyltransferase</fullName>
        <ecNumber evidence="3">2.1.2.5</ecNumber>
    </recommendedName>
</protein>
<dbReference type="InterPro" id="IPR004227">
    <property type="entry name" value="Formiminotransferase_cat"/>
</dbReference>
<dbReference type="InterPro" id="IPR013802">
    <property type="entry name" value="Formiminotransferase_C"/>
</dbReference>
<dbReference type="Pfam" id="PF02971">
    <property type="entry name" value="FTCD"/>
    <property type="match status" value="1"/>
</dbReference>
<dbReference type="Pfam" id="PF07837">
    <property type="entry name" value="FTCD_N"/>
    <property type="match status" value="1"/>
</dbReference>
<name>A0AA35TBS9_GEOBA</name>
<keyword evidence="11" id="KW-1185">Reference proteome</keyword>
<keyword evidence="7" id="KW-0290">Folate-binding</keyword>
<dbReference type="SMART" id="SM01222">
    <property type="entry name" value="FTCD_N"/>
    <property type="match status" value="1"/>
</dbReference>
<dbReference type="EMBL" id="CASHTH010003439">
    <property type="protein sequence ID" value="CAI8045002.1"/>
    <property type="molecule type" value="Genomic_DNA"/>
</dbReference>
<dbReference type="InterPro" id="IPR037064">
    <property type="entry name" value="Formiminotransferase_N_sf"/>
</dbReference>
<organism evidence="10 11">
    <name type="scientific">Geodia barretti</name>
    <name type="common">Barrett's horny sponge</name>
    <dbReference type="NCBI Taxonomy" id="519541"/>
    <lineage>
        <taxon>Eukaryota</taxon>
        <taxon>Metazoa</taxon>
        <taxon>Porifera</taxon>
        <taxon>Demospongiae</taxon>
        <taxon>Heteroscleromorpha</taxon>
        <taxon>Tetractinellida</taxon>
        <taxon>Astrophorina</taxon>
        <taxon>Geodiidae</taxon>
        <taxon>Geodia</taxon>
    </lineage>
</organism>
<dbReference type="PANTHER" id="PTHR12234">
    <property type="entry name" value="FORMIMINOTRANSFERASE-CYCLODEAMINASE"/>
    <property type="match status" value="1"/>
</dbReference>
<sequence length="346" mass="38003">MRSLPQTCASSIKKLLALFSLMSGGEKIVECVPNFSEGRRADVVEAIAAAVRETEGCSLLDVAPGDSTNRTVYTFVGRPESVLEGALAAARVAFKLIDMTKQKGEHPRLGALDVCPFIPVANVTMEECAELSRRFGCRLATELSVPVYLYEYAVAVGNDRDYRRTLPQIREGEYERLRNKIQKPEWAPDFGPADYIPSWGATVTGARSFLIAYNVNLLATKEQAHRIALNIREQGRGPSQPGRLKAVKAIGWYLDDQDLAQVSINISAEFYIQREGLFLMEERQKVRLAVERLGLASLGEFKPEEKIIEYRVGSCKDGPLLSSSLRAFLSSLSARTSAPGGGLPAS</sequence>
<dbReference type="InterPro" id="IPR037070">
    <property type="entry name" value="Formiminotransferase_C_sf"/>
</dbReference>
<feature type="domain" description="Formiminotransferase C-terminal subdomain" evidence="8">
    <location>
        <begin position="209"/>
        <end position="311"/>
    </location>
</feature>
<comment type="subcellular location">
    <subcellularLocation>
        <location evidence="1">Cytoplasm</location>
    </subcellularLocation>
</comment>
<dbReference type="GO" id="GO:0006547">
    <property type="term" value="P:L-histidine metabolic process"/>
    <property type="evidence" value="ECO:0007669"/>
    <property type="project" value="UniProtKB-KW"/>
</dbReference>
<dbReference type="AlphaFoldDB" id="A0AA35TBS9"/>
<dbReference type="SUPFAM" id="SSF55116">
    <property type="entry name" value="Formiminotransferase domain of formiminotransferase-cyclodeaminase"/>
    <property type="match status" value="2"/>
</dbReference>
<dbReference type="InterPro" id="IPR022384">
    <property type="entry name" value="FormiminoTrfase_cat_dom_sf"/>
</dbReference>
<proteinExistence type="predicted"/>
<comment type="pathway">
    <text evidence="2">Amino-acid degradation; L-histidine degradation into L-glutamate; L-glutamate from N-formimidoyl-L-glutamate (transferase route): step 1/1.</text>
</comment>
<keyword evidence="5" id="KW-0808">Transferase</keyword>
<evidence type="ECO:0000256" key="4">
    <source>
        <dbReference type="ARBA" id="ARBA00022490"/>
    </source>
</evidence>
<evidence type="ECO:0000256" key="3">
    <source>
        <dbReference type="ARBA" id="ARBA00012252"/>
    </source>
</evidence>
<dbReference type="Gene3D" id="3.30.70.670">
    <property type="entry name" value="Formiminotransferase, C-terminal subdomain"/>
    <property type="match status" value="2"/>
</dbReference>
<dbReference type="InterPro" id="IPR012886">
    <property type="entry name" value="Formiminotransferase_N"/>
</dbReference>
<dbReference type="GO" id="GO:0005737">
    <property type="term" value="C:cytoplasm"/>
    <property type="evidence" value="ECO:0007669"/>
    <property type="project" value="UniProtKB-SubCell"/>
</dbReference>
<dbReference type="FunFam" id="3.30.990.10:FF:000001">
    <property type="entry name" value="Formimidoyltransferase cyclodeaminase"/>
    <property type="match status" value="1"/>
</dbReference>
<dbReference type="NCBIfam" id="TIGR02024">
    <property type="entry name" value="FtcD"/>
    <property type="match status" value="1"/>
</dbReference>
<comment type="caution">
    <text evidence="10">The sequence shown here is derived from an EMBL/GenBank/DDBJ whole genome shotgun (WGS) entry which is preliminary data.</text>
</comment>
<evidence type="ECO:0000256" key="7">
    <source>
        <dbReference type="ARBA" id="ARBA00022954"/>
    </source>
</evidence>
<evidence type="ECO:0000259" key="9">
    <source>
        <dbReference type="SMART" id="SM01222"/>
    </source>
</evidence>
<evidence type="ECO:0000313" key="10">
    <source>
        <dbReference type="EMBL" id="CAI8045002.1"/>
    </source>
</evidence>
<reference evidence="10" key="1">
    <citation type="submission" date="2023-03" db="EMBL/GenBank/DDBJ databases">
        <authorList>
            <person name="Steffen K."/>
            <person name="Cardenas P."/>
        </authorList>
    </citation>
    <scope>NUCLEOTIDE SEQUENCE</scope>
</reference>
<keyword evidence="4" id="KW-0963">Cytoplasm</keyword>
<evidence type="ECO:0000256" key="2">
    <source>
        <dbReference type="ARBA" id="ARBA00005082"/>
    </source>
</evidence>
<evidence type="ECO:0000256" key="5">
    <source>
        <dbReference type="ARBA" id="ARBA00022679"/>
    </source>
</evidence>
<accession>A0AA35TBS9</accession>
<dbReference type="SMART" id="SM01221">
    <property type="entry name" value="FTCD"/>
    <property type="match status" value="1"/>
</dbReference>
<dbReference type="InterPro" id="IPR051623">
    <property type="entry name" value="FTCD"/>
</dbReference>
<evidence type="ECO:0000256" key="6">
    <source>
        <dbReference type="ARBA" id="ARBA00022808"/>
    </source>
</evidence>
<dbReference type="GO" id="GO:0030409">
    <property type="term" value="F:glutamate formimidoyltransferase activity"/>
    <property type="evidence" value="ECO:0007669"/>
    <property type="project" value="UniProtKB-EC"/>
</dbReference>
<feature type="domain" description="Formiminotransferase N-terminal subdomain" evidence="9">
    <location>
        <begin position="27"/>
        <end position="208"/>
    </location>
</feature>
<evidence type="ECO:0000313" key="11">
    <source>
        <dbReference type="Proteomes" id="UP001174909"/>
    </source>
</evidence>
<dbReference type="Gene3D" id="3.30.990.10">
    <property type="entry name" value="Formiminotransferase, N-terminal subdomain"/>
    <property type="match status" value="1"/>
</dbReference>
<evidence type="ECO:0000256" key="1">
    <source>
        <dbReference type="ARBA" id="ARBA00004496"/>
    </source>
</evidence>
<gene>
    <name evidence="10" type="ORF">GBAR_LOCUS24905</name>
</gene>
<dbReference type="EC" id="2.1.2.5" evidence="3"/>
<dbReference type="PANTHER" id="PTHR12234:SF0">
    <property type="entry name" value="FORMIMIDOYLTRANSFERASE-CYCLODEAMINASE"/>
    <property type="match status" value="1"/>
</dbReference>
<evidence type="ECO:0000259" key="8">
    <source>
        <dbReference type="SMART" id="SM01221"/>
    </source>
</evidence>
<dbReference type="GO" id="GO:0005542">
    <property type="term" value="F:folic acid binding"/>
    <property type="evidence" value="ECO:0007669"/>
    <property type="project" value="UniProtKB-KW"/>
</dbReference>